<feature type="domain" description="RdRp catalytic" evidence="1">
    <location>
        <begin position="22"/>
        <end position="173"/>
    </location>
</feature>
<accession>A0A0J7KAM0</accession>
<keyword evidence="3" id="KW-1185">Reference proteome</keyword>
<comment type="caution">
    <text evidence="2">The sequence shown here is derived from an EMBL/GenBank/DDBJ whole genome shotgun (WGS) entry which is preliminary data.</text>
</comment>
<reference evidence="2 3" key="1">
    <citation type="submission" date="2015-04" db="EMBL/GenBank/DDBJ databases">
        <title>Lasius niger genome sequencing.</title>
        <authorList>
            <person name="Konorov E.A."/>
            <person name="Nikitin M.A."/>
            <person name="Kirill M.V."/>
            <person name="Chang P."/>
        </authorList>
    </citation>
    <scope>NUCLEOTIDE SEQUENCE [LARGE SCALE GENOMIC DNA]</scope>
    <source>
        <tissue evidence="2">Whole</tissue>
    </source>
</reference>
<dbReference type="EMBL" id="LBMM01010437">
    <property type="protein sequence ID" value="KMQ87458.1"/>
    <property type="molecule type" value="Genomic_DNA"/>
</dbReference>
<feature type="non-terminal residue" evidence="2">
    <location>
        <position position="602"/>
    </location>
</feature>
<dbReference type="Pfam" id="PF00946">
    <property type="entry name" value="Mononeg_RNA_pol"/>
    <property type="match status" value="1"/>
</dbReference>
<keyword evidence="2" id="KW-0696">RNA-directed RNA polymerase</keyword>
<dbReference type="AlphaFoldDB" id="A0A0J7KAM0"/>
<dbReference type="GO" id="GO:0003968">
    <property type="term" value="F:RNA-directed RNA polymerase activity"/>
    <property type="evidence" value="ECO:0007669"/>
    <property type="project" value="UniProtKB-KW"/>
</dbReference>
<evidence type="ECO:0000259" key="1">
    <source>
        <dbReference type="PROSITE" id="PS50526"/>
    </source>
</evidence>
<sequence>MTDGEIQQMRRLTDTAKHQSKELEIFNLDLSKWNLRFRHALVAPFGRCFDTMLYPPKYNESTLEPIPGKHFYIGHLGGMEGMRQKLWTIITICLIKLAAERSNLAIDIMCQGDNQVVMIRYKPNQILKKIEIRGRFLTNLSEILQSVNLSLKLEETWFSIRLCEFGKVRFFDGEAISSGTKKIYRMVPEINDGVCSIMSSLSTINTITEALAKFDFTPDSAFIINQFHILNYLHRKKILLPNQNKVEWVKYLFHPSDFGGTTLSTYYSHFVRGNDDKLPVWLGIFQTAKRNYAELFRRIISINQLSPNTGEPNLRKLVEDIFSLNIYNLSSIENMFKSLALKHITSENVTNKEVRKLFESDTAYTIDNLLKKVATMNPMIPSIAHEILRNSNAGILLALRTRFTNIQTINKIVQAQFHQDFLNLMKRNNEKIVKILKDFCSNVELENSITIQLSYDYTNLKVGKYLKDGPYIAYLGSATREKVKKPTLEMSTKTSYIKALQQLVLLKTWLKRLGSENLVILLDELIDEKIVIREEEEEDPEHEDWCGMNYGVKITEVKFDILPHQAGLPKSPVEIENGLIQETSYTIHELISFLSITLGRQF</sequence>
<evidence type="ECO:0000313" key="2">
    <source>
        <dbReference type="EMBL" id="KMQ87458.1"/>
    </source>
</evidence>
<dbReference type="GO" id="GO:0004482">
    <property type="term" value="F:mRNA 5'-cap (guanine-N7-)-methyltransferase activity"/>
    <property type="evidence" value="ECO:0007669"/>
    <property type="project" value="InterPro"/>
</dbReference>
<protein>
    <submittedName>
        <fullName evidence="2">RNA-dependent RNA polymerase</fullName>
    </submittedName>
</protein>
<dbReference type="PROSITE" id="PS50526">
    <property type="entry name" value="RDRP_SSRNA_NEG_NONSEG"/>
    <property type="match status" value="1"/>
</dbReference>
<keyword evidence="2" id="KW-0808">Transferase</keyword>
<evidence type="ECO:0000313" key="3">
    <source>
        <dbReference type="Proteomes" id="UP000036403"/>
    </source>
</evidence>
<proteinExistence type="predicted"/>
<gene>
    <name evidence="2" type="ORF">RF55_13261</name>
</gene>
<organism evidence="2 3">
    <name type="scientific">Lasius niger</name>
    <name type="common">Black garden ant</name>
    <dbReference type="NCBI Taxonomy" id="67767"/>
    <lineage>
        <taxon>Eukaryota</taxon>
        <taxon>Metazoa</taxon>
        <taxon>Ecdysozoa</taxon>
        <taxon>Arthropoda</taxon>
        <taxon>Hexapoda</taxon>
        <taxon>Insecta</taxon>
        <taxon>Pterygota</taxon>
        <taxon>Neoptera</taxon>
        <taxon>Endopterygota</taxon>
        <taxon>Hymenoptera</taxon>
        <taxon>Apocrita</taxon>
        <taxon>Aculeata</taxon>
        <taxon>Formicoidea</taxon>
        <taxon>Formicidae</taxon>
        <taxon>Formicinae</taxon>
        <taxon>Lasius</taxon>
        <taxon>Lasius</taxon>
    </lineage>
</organism>
<dbReference type="Proteomes" id="UP000036403">
    <property type="component" value="Unassembled WGS sequence"/>
</dbReference>
<dbReference type="InterPro" id="IPR014023">
    <property type="entry name" value="Mononeg_RNA_pol_cat"/>
</dbReference>
<dbReference type="PaxDb" id="67767-A0A0J7KAM0"/>
<dbReference type="OrthoDB" id="7472358at2759"/>
<name>A0A0J7KAM0_LASNI</name>
<keyword evidence="2" id="KW-0548">Nucleotidyltransferase</keyword>
<dbReference type="GO" id="GO:0005524">
    <property type="term" value="F:ATP binding"/>
    <property type="evidence" value="ECO:0007669"/>
    <property type="project" value="InterPro"/>
</dbReference>